<dbReference type="PANTHER" id="PTHR12147">
    <property type="entry name" value="METALLOPEPTIDASE M28 FAMILY MEMBER"/>
    <property type="match status" value="1"/>
</dbReference>
<keyword evidence="1" id="KW-0812">Transmembrane</keyword>
<dbReference type="AlphaFoldDB" id="A0A917ZCZ6"/>
<dbReference type="InterPro" id="IPR045175">
    <property type="entry name" value="M28_fam"/>
</dbReference>
<feature type="transmembrane region" description="Helical" evidence="1">
    <location>
        <begin position="209"/>
        <end position="226"/>
    </location>
</feature>
<dbReference type="GO" id="GO:0008235">
    <property type="term" value="F:metalloexopeptidase activity"/>
    <property type="evidence" value="ECO:0007669"/>
    <property type="project" value="InterPro"/>
</dbReference>
<protein>
    <recommendedName>
        <fullName evidence="2">Peptidase M28 domain-containing protein</fullName>
    </recommendedName>
</protein>
<comment type="caution">
    <text evidence="3">The sequence shown here is derived from an EMBL/GenBank/DDBJ whole genome shotgun (WGS) entry which is preliminary data.</text>
</comment>
<feature type="transmembrane region" description="Helical" evidence="1">
    <location>
        <begin position="179"/>
        <end position="197"/>
    </location>
</feature>
<dbReference type="Proteomes" id="UP000599578">
    <property type="component" value="Unassembled WGS sequence"/>
</dbReference>
<keyword evidence="1" id="KW-1133">Transmembrane helix</keyword>
<reference evidence="3 4" key="1">
    <citation type="journal article" date="2014" name="Int. J. Syst. Evol. Microbiol.">
        <title>Complete genome sequence of Corynebacterium casei LMG S-19264T (=DSM 44701T), isolated from a smear-ripened cheese.</title>
        <authorList>
            <consortium name="US DOE Joint Genome Institute (JGI-PGF)"/>
            <person name="Walter F."/>
            <person name="Albersmeier A."/>
            <person name="Kalinowski J."/>
            <person name="Ruckert C."/>
        </authorList>
    </citation>
    <scope>NUCLEOTIDE SEQUENCE [LARGE SCALE GENOMIC DNA]</scope>
    <source>
        <strain evidence="3 4">CGMCC 1.7286</strain>
    </source>
</reference>
<dbReference type="Gene3D" id="3.40.630.10">
    <property type="entry name" value="Zn peptidases"/>
    <property type="match status" value="1"/>
</dbReference>
<evidence type="ECO:0000259" key="2">
    <source>
        <dbReference type="Pfam" id="PF04389"/>
    </source>
</evidence>
<dbReference type="GO" id="GO:0006508">
    <property type="term" value="P:proteolysis"/>
    <property type="evidence" value="ECO:0007669"/>
    <property type="project" value="InterPro"/>
</dbReference>
<keyword evidence="4" id="KW-1185">Reference proteome</keyword>
<feature type="transmembrane region" description="Helical" evidence="1">
    <location>
        <begin position="72"/>
        <end position="101"/>
    </location>
</feature>
<feature type="domain" description="Peptidase M28" evidence="2">
    <location>
        <begin position="229"/>
        <end position="397"/>
    </location>
</feature>
<dbReference type="EMBL" id="BMLT01000003">
    <property type="protein sequence ID" value="GGO79488.1"/>
    <property type="molecule type" value="Genomic_DNA"/>
</dbReference>
<evidence type="ECO:0000313" key="3">
    <source>
        <dbReference type="EMBL" id="GGO79488.1"/>
    </source>
</evidence>
<dbReference type="SUPFAM" id="SSF53187">
    <property type="entry name" value="Zn-dependent exopeptidases"/>
    <property type="match status" value="1"/>
</dbReference>
<accession>A0A917ZCZ6</accession>
<gene>
    <name evidence="3" type="ORF">GCM10011348_13870</name>
</gene>
<dbReference type="Pfam" id="PF04389">
    <property type="entry name" value="Peptidase_M28"/>
    <property type="match status" value="1"/>
</dbReference>
<dbReference type="InterPro" id="IPR007484">
    <property type="entry name" value="Peptidase_M28"/>
</dbReference>
<evidence type="ECO:0000256" key="1">
    <source>
        <dbReference type="SAM" id="Phobius"/>
    </source>
</evidence>
<dbReference type="RefSeq" id="WP_188859814.1">
    <property type="nucleotide sequence ID" value="NZ_BMLT01000003.1"/>
</dbReference>
<organism evidence="3 4">
    <name type="scientific">Marinobacterium nitratireducens</name>
    <dbReference type="NCBI Taxonomy" id="518897"/>
    <lineage>
        <taxon>Bacteria</taxon>
        <taxon>Pseudomonadati</taxon>
        <taxon>Pseudomonadota</taxon>
        <taxon>Gammaproteobacteria</taxon>
        <taxon>Oceanospirillales</taxon>
        <taxon>Oceanospirillaceae</taxon>
        <taxon>Marinobacterium</taxon>
    </lineage>
</organism>
<name>A0A917ZCZ6_9GAMM</name>
<sequence>MNRAVNGQPRSAAHQRLFDWIKGLESVPQRFAGSPGERQSAELVAGWMRELGLPQVDTETFSPPKRSGRSGYLLALHTFLAGIGCLLGGWPGTLLVLLAAWSIRGPRWLNIGALLPGIRSVNAVGRRPARGENPYRIILSAHIDTNQAGLIFHPWMANTFATRATAKNRGKPPRGPNSIPVRLAIVAVVLLALSLLFPQSLPLTIARWLMGLALLVVCALGLQWALAKTTPGANDNASAVAAMLQAAEKLNRTLPEDTELWVVATGAEEIGSRGMQAFMNRHPDWPKQRCYFINFESVGSSHLHYALNEGASKKTHYSNASNAFAARIAGSTVQGPITPVELMIGTDARVPARRGYEALSLVSLEANQVPRNYHRPNDIAEYIELDTVQRAGDFAVEAALAAAANKGIDA</sequence>
<proteinExistence type="predicted"/>
<evidence type="ECO:0000313" key="4">
    <source>
        <dbReference type="Proteomes" id="UP000599578"/>
    </source>
</evidence>
<dbReference type="PANTHER" id="PTHR12147:SF26">
    <property type="entry name" value="PEPTIDASE M28 DOMAIN-CONTAINING PROTEIN"/>
    <property type="match status" value="1"/>
</dbReference>
<keyword evidence="1" id="KW-0472">Membrane</keyword>